<dbReference type="PANTHER" id="PTHR33840">
    <property type="match status" value="1"/>
</dbReference>
<dbReference type="InterPro" id="IPR018712">
    <property type="entry name" value="Tle1-like_cat"/>
</dbReference>
<feature type="compositionally biased region" description="Polar residues" evidence="1">
    <location>
        <begin position="43"/>
        <end position="52"/>
    </location>
</feature>
<feature type="domain" description="T6SS Phospholipase effector Tle1-like catalytic" evidence="2">
    <location>
        <begin position="62"/>
        <end position="326"/>
    </location>
</feature>
<evidence type="ECO:0000313" key="4">
    <source>
        <dbReference type="Proteomes" id="UP001583186"/>
    </source>
</evidence>
<accession>A0ABR3YZZ2</accession>
<name>A0ABR3YZZ2_9PEZI</name>
<evidence type="ECO:0000259" key="2">
    <source>
        <dbReference type="Pfam" id="PF09994"/>
    </source>
</evidence>
<organism evidence="3 4">
    <name type="scientific">Sporothrix stenoceras</name>
    <dbReference type="NCBI Taxonomy" id="5173"/>
    <lineage>
        <taxon>Eukaryota</taxon>
        <taxon>Fungi</taxon>
        <taxon>Dikarya</taxon>
        <taxon>Ascomycota</taxon>
        <taxon>Pezizomycotina</taxon>
        <taxon>Sordariomycetes</taxon>
        <taxon>Sordariomycetidae</taxon>
        <taxon>Ophiostomatales</taxon>
        <taxon>Ophiostomataceae</taxon>
        <taxon>Sporothrix</taxon>
    </lineage>
</organism>
<feature type="region of interest" description="Disordered" evidence="1">
    <location>
        <begin position="1"/>
        <end position="56"/>
    </location>
</feature>
<keyword evidence="4" id="KW-1185">Reference proteome</keyword>
<evidence type="ECO:0000313" key="3">
    <source>
        <dbReference type="EMBL" id="KAL1893534.1"/>
    </source>
</evidence>
<dbReference type="Pfam" id="PF09994">
    <property type="entry name" value="T6SS_Tle1-like_cat"/>
    <property type="match status" value="1"/>
</dbReference>
<gene>
    <name evidence="3" type="ORF">Sste5346_006363</name>
</gene>
<proteinExistence type="predicted"/>
<sequence>MDAPSPFSGDISPALTITPAFSPLPKQSPFSPCATPDGASPDVPTSPTSAVTTRGPIGDPVKRLFVCCDGTWKNASGTQEPQTNVARLARATARMGRKSGDRPCIQIVYYAAGVGAAKTHHHLPSLLSGMSGKGIEADILDAYCFLSNNFTMAGGEKDDEIVLVGYSRGAFTVRCLASLINTIGLLRRRWLPLLPTLFDSWKMGGQEGAEGLEKITAKVRAAGTSSFIRIKILAEWEPVSATSVLNFVERDATVPQCVENAFVALARDERRFHFSPMVWRQWPGHDAGSGFRNLRQVVFRGGHGDIGGGNTDSGLATVPLLWMVAQIMSVSNAEFDNRVLFETILPMPASKAWLEWGGPGAKDEEAERIKGVARDPPPLHYVDVLRSRGDFVRSTLRRMWEFPSKLGIKTISGDRVFAFQKFVQTADDLVVPTLKTHFTVGLLLGNNRGKLWDTDPSAPDDPDDWAPIHSYEVLMWRRWRKHIQTQKPMPWDLTPGRPGQTRWERAANALNLVELPREAPVATAEQATMENYMTTDTLLGRLLLALNERYPIKGAKSPDEKIETKDENDRDNNRNEIDAVKATKIHELYLNVTYKKDKMLLK</sequence>
<comment type="caution">
    <text evidence="3">The sequence shown here is derived from an EMBL/GenBank/DDBJ whole genome shotgun (WGS) entry which is preliminary data.</text>
</comment>
<evidence type="ECO:0000256" key="1">
    <source>
        <dbReference type="SAM" id="MobiDB-lite"/>
    </source>
</evidence>
<protein>
    <recommendedName>
        <fullName evidence="2">T6SS Phospholipase effector Tle1-like catalytic domain-containing protein</fullName>
    </recommendedName>
</protein>
<dbReference type="PANTHER" id="PTHR33840:SF1">
    <property type="entry name" value="TLE1 PHOSPHOLIPASE DOMAIN-CONTAINING PROTEIN"/>
    <property type="match status" value="1"/>
</dbReference>
<reference evidence="3 4" key="1">
    <citation type="journal article" date="2024" name="IMA Fungus">
        <title>IMA Genome - F19 : A genome assembly and annotation guide to empower mycologists, including annotated draft genome sequences of Ceratocystis pirilliformis, Diaporthe australafricana, Fusarium ophioides, Paecilomyces lecythidis, and Sporothrix stenoceras.</title>
        <authorList>
            <person name="Aylward J."/>
            <person name="Wilson A.M."/>
            <person name="Visagie C.M."/>
            <person name="Spraker J."/>
            <person name="Barnes I."/>
            <person name="Buitendag C."/>
            <person name="Ceriani C."/>
            <person name="Del Mar Angel L."/>
            <person name="du Plessis D."/>
            <person name="Fuchs T."/>
            <person name="Gasser K."/>
            <person name="Kramer D."/>
            <person name="Li W."/>
            <person name="Munsamy K."/>
            <person name="Piso A."/>
            <person name="Price J.L."/>
            <person name="Sonnekus B."/>
            <person name="Thomas C."/>
            <person name="van der Nest A."/>
            <person name="van Dijk A."/>
            <person name="van Heerden A."/>
            <person name="van Vuuren N."/>
            <person name="Yilmaz N."/>
            <person name="Duong T.A."/>
            <person name="van der Merwe N.A."/>
            <person name="Wingfield M.J."/>
            <person name="Wingfield B.D."/>
        </authorList>
    </citation>
    <scope>NUCLEOTIDE SEQUENCE [LARGE SCALE GENOMIC DNA]</scope>
    <source>
        <strain evidence="3 4">CMW 5346</strain>
    </source>
</reference>
<feature type="region of interest" description="Disordered" evidence="1">
    <location>
        <begin position="556"/>
        <end position="575"/>
    </location>
</feature>
<dbReference type="Proteomes" id="UP001583186">
    <property type="component" value="Unassembled WGS sequence"/>
</dbReference>
<dbReference type="EMBL" id="JAWCUI010000037">
    <property type="protein sequence ID" value="KAL1893534.1"/>
    <property type="molecule type" value="Genomic_DNA"/>
</dbReference>